<evidence type="ECO:0000313" key="12">
    <source>
        <dbReference type="EMBL" id="EJT72590.1"/>
    </source>
</evidence>
<feature type="transmembrane region" description="Helical" evidence="11">
    <location>
        <begin position="131"/>
        <end position="152"/>
    </location>
</feature>
<evidence type="ECO:0000256" key="10">
    <source>
        <dbReference type="SAM" id="MobiDB-lite"/>
    </source>
</evidence>
<dbReference type="RefSeq" id="XP_009225564.1">
    <property type="nucleotide sequence ID" value="XM_009227300.1"/>
</dbReference>
<dbReference type="GO" id="GO:0000750">
    <property type="term" value="P:pheromone-dependent signal transduction involved in conjugation with cellular fusion"/>
    <property type="evidence" value="ECO:0007669"/>
    <property type="project" value="TreeGrafter"/>
</dbReference>
<reference evidence="12" key="3">
    <citation type="submission" date="2010-09" db="EMBL/GenBank/DDBJ databases">
        <title>Annotation of Gaeumannomyces graminis var. tritici R3-111a-1.</title>
        <authorList>
            <consortium name="The Broad Institute Genome Sequencing Platform"/>
            <person name="Ma L.-J."/>
            <person name="Dead R."/>
            <person name="Young S.K."/>
            <person name="Zeng Q."/>
            <person name="Gargeya S."/>
            <person name="Fitzgerald M."/>
            <person name="Haas B."/>
            <person name="Abouelleil A."/>
            <person name="Alvarado L."/>
            <person name="Arachchi H.M."/>
            <person name="Berlin A."/>
            <person name="Brown A."/>
            <person name="Chapman S.B."/>
            <person name="Chen Z."/>
            <person name="Dunbar C."/>
            <person name="Freedman E."/>
            <person name="Gearin G."/>
            <person name="Gellesch M."/>
            <person name="Goldberg J."/>
            <person name="Griggs A."/>
            <person name="Gujja S."/>
            <person name="Heiman D."/>
            <person name="Howarth C."/>
            <person name="Larson L."/>
            <person name="Lui A."/>
            <person name="MacDonald P.J.P."/>
            <person name="Mehta T."/>
            <person name="Montmayeur A."/>
            <person name="Murphy C."/>
            <person name="Neiman D."/>
            <person name="Pearson M."/>
            <person name="Priest M."/>
            <person name="Roberts A."/>
            <person name="Saif S."/>
            <person name="Shea T."/>
            <person name="Shenoy N."/>
            <person name="Sisk P."/>
            <person name="Stolte C."/>
            <person name="Sykes S."/>
            <person name="Yandava C."/>
            <person name="Wortman J."/>
            <person name="Nusbaum C."/>
            <person name="Birren B."/>
        </authorList>
    </citation>
    <scope>NUCLEOTIDE SEQUENCE</scope>
    <source>
        <strain evidence="12">R3-111a-1</strain>
    </source>
</reference>
<feature type="region of interest" description="Disordered" evidence="10">
    <location>
        <begin position="334"/>
        <end position="355"/>
    </location>
</feature>
<dbReference type="VEuPathDB" id="FungiDB:GGTG_09450"/>
<feature type="compositionally biased region" description="Low complexity" evidence="10">
    <location>
        <begin position="472"/>
        <end position="484"/>
    </location>
</feature>
<feature type="transmembrane region" description="Helical" evidence="11">
    <location>
        <begin position="291"/>
        <end position="308"/>
    </location>
</feature>
<evidence type="ECO:0000256" key="11">
    <source>
        <dbReference type="SAM" id="Phobius"/>
    </source>
</evidence>
<dbReference type="EMBL" id="GL385399">
    <property type="protein sequence ID" value="EJT72590.1"/>
    <property type="molecule type" value="Genomic_DNA"/>
</dbReference>
<evidence type="ECO:0008006" key="15">
    <source>
        <dbReference type="Google" id="ProtNLM"/>
    </source>
</evidence>
<feature type="transmembrane region" description="Helical" evidence="11">
    <location>
        <begin position="15"/>
        <end position="35"/>
    </location>
</feature>
<evidence type="ECO:0000256" key="7">
    <source>
        <dbReference type="ARBA" id="ARBA00023136"/>
    </source>
</evidence>
<name>J3P7F9_GAET3</name>
<accession>J3P7F9</accession>
<evidence type="ECO:0000313" key="14">
    <source>
        <dbReference type="Proteomes" id="UP000006039"/>
    </source>
</evidence>
<dbReference type="AlphaFoldDB" id="J3P7F9"/>
<keyword evidence="9" id="KW-0807">Transducer</keyword>
<reference evidence="12" key="2">
    <citation type="submission" date="2010-07" db="EMBL/GenBank/DDBJ databases">
        <authorList>
            <consortium name="The Broad Institute Genome Sequencing Platform"/>
            <consortium name="Broad Institute Genome Sequencing Center for Infectious Disease"/>
            <person name="Ma L.-J."/>
            <person name="Dead R."/>
            <person name="Young S."/>
            <person name="Zeng Q."/>
            <person name="Koehrsen M."/>
            <person name="Alvarado L."/>
            <person name="Berlin A."/>
            <person name="Chapman S.B."/>
            <person name="Chen Z."/>
            <person name="Freedman E."/>
            <person name="Gellesch M."/>
            <person name="Goldberg J."/>
            <person name="Griggs A."/>
            <person name="Gujja S."/>
            <person name="Heilman E.R."/>
            <person name="Heiman D."/>
            <person name="Hepburn T."/>
            <person name="Howarth C."/>
            <person name="Jen D."/>
            <person name="Larson L."/>
            <person name="Mehta T."/>
            <person name="Neiman D."/>
            <person name="Pearson M."/>
            <person name="Roberts A."/>
            <person name="Saif S."/>
            <person name="Shea T."/>
            <person name="Shenoy N."/>
            <person name="Sisk P."/>
            <person name="Stolte C."/>
            <person name="Sykes S."/>
            <person name="Walk T."/>
            <person name="White J."/>
            <person name="Yandava C."/>
            <person name="Haas B."/>
            <person name="Nusbaum C."/>
            <person name="Birren B."/>
        </authorList>
    </citation>
    <scope>NUCLEOTIDE SEQUENCE</scope>
    <source>
        <strain evidence="12">R3-111a-1</strain>
    </source>
</reference>
<dbReference type="OrthoDB" id="2874149at2759"/>
<reference evidence="14" key="1">
    <citation type="submission" date="2010-07" db="EMBL/GenBank/DDBJ databases">
        <title>The genome sequence of Gaeumannomyces graminis var. tritici strain R3-111a-1.</title>
        <authorList>
            <consortium name="The Broad Institute Genome Sequencing Platform"/>
            <person name="Ma L.-J."/>
            <person name="Dead R."/>
            <person name="Young S."/>
            <person name="Zeng Q."/>
            <person name="Koehrsen M."/>
            <person name="Alvarado L."/>
            <person name="Berlin A."/>
            <person name="Chapman S.B."/>
            <person name="Chen Z."/>
            <person name="Freedman E."/>
            <person name="Gellesch M."/>
            <person name="Goldberg J."/>
            <person name="Griggs A."/>
            <person name="Gujja S."/>
            <person name="Heilman E.R."/>
            <person name="Heiman D."/>
            <person name="Hepburn T."/>
            <person name="Howarth C."/>
            <person name="Jen D."/>
            <person name="Larson L."/>
            <person name="Mehta T."/>
            <person name="Neiman D."/>
            <person name="Pearson M."/>
            <person name="Roberts A."/>
            <person name="Saif S."/>
            <person name="Shea T."/>
            <person name="Shenoy N."/>
            <person name="Sisk P."/>
            <person name="Stolte C."/>
            <person name="Sykes S."/>
            <person name="Walk T."/>
            <person name="White J."/>
            <person name="Yandava C."/>
            <person name="Haas B."/>
            <person name="Nusbaum C."/>
            <person name="Birren B."/>
        </authorList>
    </citation>
    <scope>NUCLEOTIDE SEQUENCE [LARGE SCALE GENOMIC DNA]</scope>
    <source>
        <strain evidence="14">R3-111a-1</strain>
    </source>
</reference>
<comment type="similarity">
    <text evidence="2">Belongs to the G-protein coupled receptor 4 family.</text>
</comment>
<dbReference type="eggNOG" id="ENOG502S44N">
    <property type="taxonomic scope" value="Eukaryota"/>
</dbReference>
<dbReference type="GO" id="GO:0004932">
    <property type="term" value="F:mating-type factor pheromone receptor activity"/>
    <property type="evidence" value="ECO:0007669"/>
    <property type="project" value="InterPro"/>
</dbReference>
<keyword evidence="3" id="KW-0589">Pheromone response</keyword>
<keyword evidence="8" id="KW-0675">Receptor</keyword>
<feature type="compositionally biased region" description="Basic and acidic residues" evidence="10">
    <location>
        <begin position="368"/>
        <end position="378"/>
    </location>
</feature>
<feature type="compositionally biased region" description="Low complexity" evidence="10">
    <location>
        <begin position="538"/>
        <end position="554"/>
    </location>
</feature>
<dbReference type="Pfam" id="PF02076">
    <property type="entry name" value="STE3"/>
    <property type="match status" value="1"/>
</dbReference>
<feature type="transmembrane region" description="Helical" evidence="11">
    <location>
        <begin position="172"/>
        <end position="195"/>
    </location>
</feature>
<dbReference type="GeneID" id="20349908"/>
<dbReference type="InterPro" id="IPR001499">
    <property type="entry name" value="GPCR_STE3"/>
</dbReference>
<keyword evidence="7 11" id="KW-0472">Membrane</keyword>
<protein>
    <recommendedName>
        <fullName evidence="15">Pheromone a factor receptor</fullName>
    </recommendedName>
</protein>
<evidence type="ECO:0000256" key="1">
    <source>
        <dbReference type="ARBA" id="ARBA00004141"/>
    </source>
</evidence>
<dbReference type="GO" id="GO:0005886">
    <property type="term" value="C:plasma membrane"/>
    <property type="evidence" value="ECO:0007669"/>
    <property type="project" value="TreeGrafter"/>
</dbReference>
<dbReference type="PRINTS" id="PR00899">
    <property type="entry name" value="GPCRSTE3"/>
</dbReference>
<dbReference type="STRING" id="644352.J3P7F9"/>
<evidence type="ECO:0000256" key="8">
    <source>
        <dbReference type="ARBA" id="ARBA00023170"/>
    </source>
</evidence>
<organism evidence="12">
    <name type="scientific">Gaeumannomyces tritici (strain R3-111a-1)</name>
    <name type="common">Wheat and barley take-all root rot fungus</name>
    <name type="synonym">Gaeumannomyces graminis var. tritici</name>
    <dbReference type="NCBI Taxonomy" id="644352"/>
    <lineage>
        <taxon>Eukaryota</taxon>
        <taxon>Fungi</taxon>
        <taxon>Dikarya</taxon>
        <taxon>Ascomycota</taxon>
        <taxon>Pezizomycotina</taxon>
        <taxon>Sordariomycetes</taxon>
        <taxon>Sordariomycetidae</taxon>
        <taxon>Magnaporthales</taxon>
        <taxon>Magnaporthaceae</taxon>
        <taxon>Gaeumannomyces</taxon>
    </lineage>
</organism>
<dbReference type="FunCoup" id="J3P7F9">
    <property type="interactions" value="67"/>
</dbReference>
<evidence type="ECO:0000256" key="2">
    <source>
        <dbReference type="ARBA" id="ARBA00011085"/>
    </source>
</evidence>
<feature type="compositionally biased region" description="Polar residues" evidence="10">
    <location>
        <begin position="505"/>
        <end position="535"/>
    </location>
</feature>
<feature type="region of interest" description="Disordered" evidence="10">
    <location>
        <begin position="441"/>
        <end position="569"/>
    </location>
</feature>
<feature type="transmembrane region" description="Helical" evidence="11">
    <location>
        <begin position="47"/>
        <end position="68"/>
    </location>
</feature>
<keyword evidence="4 11" id="KW-0812">Transmembrane</keyword>
<feature type="transmembrane region" description="Helical" evidence="11">
    <location>
        <begin position="228"/>
        <end position="248"/>
    </location>
</feature>
<reference evidence="13" key="5">
    <citation type="submission" date="2018-04" db="UniProtKB">
        <authorList>
            <consortium name="EnsemblFungi"/>
        </authorList>
    </citation>
    <scope>IDENTIFICATION</scope>
    <source>
        <strain evidence="13">R3-111a-1</strain>
    </source>
</reference>
<dbReference type="PANTHER" id="PTHR28097:SF1">
    <property type="entry name" value="PHEROMONE A FACTOR RECEPTOR"/>
    <property type="match status" value="1"/>
</dbReference>
<keyword evidence="14" id="KW-1185">Reference proteome</keyword>
<feature type="compositionally biased region" description="Polar residues" evidence="10">
    <location>
        <begin position="379"/>
        <end position="393"/>
    </location>
</feature>
<gene>
    <name evidence="13" type="primary">20349908</name>
    <name evidence="12" type="ORF">GGTG_09450</name>
</gene>
<sequence>MSTPDTPPPTSSPGLVADLVCRTVLAVLANVAIWVPFRLLWKNGEFGATLLCGVVMLMNTIYFINGLIWRDDDTASWYDGTGWCDLQAYTILPLRTLYAASVMVIMRHLAQQLNLSRVSGLTHAEKRRRNLVQAAIVFPLPLLQVALTYPLLQTRYAIMPLLGCEPYLASNPLSLTFFVLAQPVFCVGALVYSVLAFKRFRAIKKTTDAVHSNNSSVASRANRTKRKLYGMTLSILLPYAILTFAFLYRNLVSSDTTWAEPYSFSVVQGNPLWNRVLYVTSAQAGFGLMQLNYVAVVTAIPIFLFFGTSSEAINTWRRFLLALGLGRVFPGLQEEYDPDRPRKGSGSSAGRNPHSLQSWAASTFSADRKSSLAKHHEQPLSTTSPNHRGSTSKGDAVPPSAGVASTHSQLPIVSHDDDDDEIQLPRRVPWLFRTTLATPLKMPPLSFPKFGRHKSNTRPSPAPATAMAADISSRLSASGSLPGAGASGNRGRPLSRDAGPHAGRHQQQQQHPATRWEQSPTGSAVETRVWSSEPSPQRPAATAGGGRAQQQQQETDQEADPVHPGVRVRTDIATRSLHRASMGSLDEMAPGTKRVGGWGV</sequence>
<keyword evidence="5 11" id="KW-1133">Transmembrane helix</keyword>
<feature type="compositionally biased region" description="Polar residues" evidence="10">
    <location>
        <begin position="345"/>
        <end position="355"/>
    </location>
</feature>
<evidence type="ECO:0000256" key="9">
    <source>
        <dbReference type="ARBA" id="ARBA00023224"/>
    </source>
</evidence>
<evidence type="ECO:0000256" key="6">
    <source>
        <dbReference type="ARBA" id="ARBA00023040"/>
    </source>
</evidence>
<dbReference type="HOGENOM" id="CLU_027592_3_1_1"/>
<feature type="region of interest" description="Disordered" evidence="10">
    <location>
        <begin position="368"/>
        <end position="406"/>
    </location>
</feature>
<evidence type="ECO:0000313" key="13">
    <source>
        <dbReference type="EnsemblFungi" id="EJT72590"/>
    </source>
</evidence>
<evidence type="ECO:0000256" key="4">
    <source>
        <dbReference type="ARBA" id="ARBA00022692"/>
    </source>
</evidence>
<evidence type="ECO:0000256" key="3">
    <source>
        <dbReference type="ARBA" id="ARBA00022507"/>
    </source>
</evidence>
<feature type="transmembrane region" description="Helical" evidence="11">
    <location>
        <begin position="88"/>
        <end position="110"/>
    </location>
</feature>
<comment type="subcellular location">
    <subcellularLocation>
        <location evidence="1">Membrane</location>
        <topology evidence="1">Multi-pass membrane protein</topology>
    </subcellularLocation>
</comment>
<evidence type="ECO:0000256" key="5">
    <source>
        <dbReference type="ARBA" id="ARBA00022989"/>
    </source>
</evidence>
<dbReference type="PANTHER" id="PTHR28097">
    <property type="entry name" value="PHEROMONE A FACTOR RECEPTOR"/>
    <property type="match status" value="1"/>
</dbReference>
<reference evidence="13" key="4">
    <citation type="journal article" date="2015" name="G3 (Bethesda)">
        <title>Genome sequences of three phytopathogenic species of the Magnaporthaceae family of fungi.</title>
        <authorList>
            <person name="Okagaki L.H."/>
            <person name="Nunes C.C."/>
            <person name="Sailsbery J."/>
            <person name="Clay B."/>
            <person name="Brown D."/>
            <person name="John T."/>
            <person name="Oh Y."/>
            <person name="Young N."/>
            <person name="Fitzgerald M."/>
            <person name="Haas B.J."/>
            <person name="Zeng Q."/>
            <person name="Young S."/>
            <person name="Adiconis X."/>
            <person name="Fan L."/>
            <person name="Levin J.Z."/>
            <person name="Mitchell T.K."/>
            <person name="Okubara P.A."/>
            <person name="Farman M.L."/>
            <person name="Kohn L.M."/>
            <person name="Birren B."/>
            <person name="Ma L.-J."/>
            <person name="Dean R.A."/>
        </authorList>
    </citation>
    <scope>NUCLEOTIDE SEQUENCE</scope>
    <source>
        <strain evidence="13">R3-111a-1</strain>
    </source>
</reference>
<dbReference type="Proteomes" id="UP000006039">
    <property type="component" value="Unassembled WGS sequence"/>
</dbReference>
<dbReference type="EnsemblFungi" id="EJT72590">
    <property type="protein sequence ID" value="EJT72590"/>
    <property type="gene ID" value="GGTG_09450"/>
</dbReference>
<dbReference type="CDD" id="cd14966">
    <property type="entry name" value="7tmD_STE3"/>
    <property type="match status" value="1"/>
</dbReference>
<proteinExistence type="inferred from homology"/>
<keyword evidence="6" id="KW-0297">G-protein coupled receptor</keyword>